<keyword evidence="5 10" id="KW-0547">Nucleotide-binding</keyword>
<dbReference type="KEGG" id="chyd:H4K34_05780"/>
<dbReference type="Gene3D" id="3.40.50.300">
    <property type="entry name" value="P-loop containing nucleotide triphosphate hydrolases"/>
    <property type="match status" value="1"/>
</dbReference>
<dbReference type="EC" id="3.6.1.-" evidence="10"/>
<feature type="domain" description="CP-type G" evidence="12">
    <location>
        <begin position="90"/>
        <end position="260"/>
    </location>
</feature>
<reference evidence="13 14" key="1">
    <citation type="submission" date="2020-08" db="EMBL/GenBank/DDBJ databases">
        <title>Croceimicrobium hydrocarbonivorans gen. nov., sp. nov., a novel marine bacterium isolated from a bacterial consortium that degrades polyethylene terephthalate.</title>
        <authorList>
            <person name="Liu R."/>
        </authorList>
    </citation>
    <scope>NUCLEOTIDE SEQUENCE [LARGE SCALE GENOMIC DNA]</scope>
    <source>
        <strain evidence="13 14">A20-9</strain>
    </source>
</reference>
<comment type="cofactor">
    <cofactor evidence="10">
        <name>Zn(2+)</name>
        <dbReference type="ChEBI" id="CHEBI:29105"/>
    </cofactor>
    <text evidence="10">Binds 1 zinc ion per subunit.</text>
</comment>
<dbReference type="PANTHER" id="PTHR32120">
    <property type="entry name" value="SMALL RIBOSOMAL SUBUNIT BIOGENESIS GTPASE RSGA"/>
    <property type="match status" value="1"/>
</dbReference>
<evidence type="ECO:0000256" key="9">
    <source>
        <dbReference type="ARBA" id="ARBA00023134"/>
    </source>
</evidence>
<keyword evidence="9 10" id="KW-0342">GTP-binding</keyword>
<gene>
    <name evidence="10 13" type="primary">rsgA</name>
    <name evidence="13" type="ORF">H4K34_05780</name>
</gene>
<evidence type="ECO:0000313" key="14">
    <source>
        <dbReference type="Proteomes" id="UP000516305"/>
    </source>
</evidence>
<dbReference type="GO" id="GO:0046872">
    <property type="term" value="F:metal ion binding"/>
    <property type="evidence" value="ECO:0007669"/>
    <property type="project" value="UniProtKB-KW"/>
</dbReference>
<comment type="function">
    <text evidence="10">One of several proteins that assist in the late maturation steps of the functional core of the 30S ribosomal subunit. Helps release RbfA from mature subunits. May play a role in the assembly of ribosomal proteins into the subunit. Circularly permuted GTPase that catalyzes slow GTP hydrolysis, GTPase activity is stimulated by the 30S ribosomal subunit.</text>
</comment>
<accession>A0A7H0VI01</accession>
<evidence type="ECO:0000256" key="6">
    <source>
        <dbReference type="ARBA" id="ARBA00022801"/>
    </source>
</evidence>
<keyword evidence="6 10" id="KW-0378">Hydrolase</keyword>
<organism evidence="13 14">
    <name type="scientific">Croceimicrobium hydrocarbonivorans</name>
    <dbReference type="NCBI Taxonomy" id="2761580"/>
    <lineage>
        <taxon>Bacteria</taxon>
        <taxon>Pseudomonadati</taxon>
        <taxon>Bacteroidota</taxon>
        <taxon>Flavobacteriia</taxon>
        <taxon>Flavobacteriales</taxon>
        <taxon>Owenweeksiaceae</taxon>
        <taxon>Croceimicrobium</taxon>
    </lineage>
</organism>
<feature type="binding site" evidence="10">
    <location>
        <begin position="202"/>
        <end position="210"/>
    </location>
    <ligand>
        <name>GTP</name>
        <dbReference type="ChEBI" id="CHEBI:37565"/>
    </ligand>
</feature>
<comment type="subunit">
    <text evidence="10">Monomer. Associates with 30S ribosomal subunit, binds 16S rRNA.</text>
</comment>
<keyword evidence="4 10" id="KW-0699">rRNA-binding</keyword>
<evidence type="ECO:0000256" key="8">
    <source>
        <dbReference type="ARBA" id="ARBA00022884"/>
    </source>
</evidence>
<sequence length="355" mass="39287">MNLNTLGLSPAAQAFTEDETLNDFLLARVTAVHRDRYTLQDAERTYSAEITGNLRYSVQDSSELPAVGDWVKAIPSGEDSAVIIEVLERSSLLKRKAVNKFGESQSIAANLDQAFIVQAVGQDFNLNRLERYLAICNAAPITAILIISKVDLISKEELQSYIDKVKARHLDLEVLGFSNFDPESIAEIAQKMQAHKSYCILGSSGVGKSTLINALRANDQLKTQSISNSNQKGRHTTTHRELFILANGAIVIDTPGMREIGITDDASALEATFESIQEIARNCKFSDCQHEGEKGCAIQAAIDSGELSEELYASYHKLKLEQKHYSTSLKEKRAKERAQGKLFKAGKAHRKNHKY</sequence>
<dbReference type="PROSITE" id="PS50936">
    <property type="entry name" value="ENGC_GTPASE"/>
    <property type="match status" value="1"/>
</dbReference>
<dbReference type="GO" id="GO:0005737">
    <property type="term" value="C:cytoplasm"/>
    <property type="evidence" value="ECO:0007669"/>
    <property type="project" value="UniProtKB-SubCell"/>
</dbReference>
<dbReference type="SUPFAM" id="SSF52540">
    <property type="entry name" value="P-loop containing nucleoside triphosphate hydrolases"/>
    <property type="match status" value="1"/>
</dbReference>
<dbReference type="InterPro" id="IPR030378">
    <property type="entry name" value="G_CP_dom"/>
</dbReference>
<feature type="binding site" evidence="10">
    <location>
        <position position="288"/>
    </location>
    <ligand>
        <name>Zn(2+)</name>
        <dbReference type="ChEBI" id="CHEBI:29105"/>
    </ligand>
</feature>
<dbReference type="NCBIfam" id="TIGR00157">
    <property type="entry name" value="ribosome small subunit-dependent GTPase A"/>
    <property type="match status" value="1"/>
</dbReference>
<comment type="subcellular location">
    <subcellularLocation>
        <location evidence="10">Cytoplasm</location>
    </subcellularLocation>
</comment>
<evidence type="ECO:0000256" key="5">
    <source>
        <dbReference type="ARBA" id="ARBA00022741"/>
    </source>
</evidence>
<dbReference type="HAMAP" id="MF_01820">
    <property type="entry name" value="GTPase_RsgA"/>
    <property type="match status" value="1"/>
</dbReference>
<evidence type="ECO:0000256" key="3">
    <source>
        <dbReference type="ARBA" id="ARBA00022723"/>
    </source>
</evidence>
<dbReference type="GO" id="GO:0003924">
    <property type="term" value="F:GTPase activity"/>
    <property type="evidence" value="ECO:0007669"/>
    <property type="project" value="UniProtKB-UniRule"/>
</dbReference>
<keyword evidence="1 10" id="KW-0963">Cytoplasm</keyword>
<dbReference type="PANTHER" id="PTHR32120:SF10">
    <property type="entry name" value="SMALL RIBOSOMAL SUBUNIT BIOGENESIS GTPASE RSGA"/>
    <property type="match status" value="1"/>
</dbReference>
<dbReference type="PROSITE" id="PS51721">
    <property type="entry name" value="G_CP"/>
    <property type="match status" value="1"/>
</dbReference>
<evidence type="ECO:0000313" key="13">
    <source>
        <dbReference type="EMBL" id="QNR25349.1"/>
    </source>
</evidence>
<keyword evidence="8 10" id="KW-0694">RNA-binding</keyword>
<dbReference type="InterPro" id="IPR004881">
    <property type="entry name" value="Ribosome_biogen_GTPase_RsgA"/>
</dbReference>
<feature type="binding site" evidence="10">
    <location>
        <position position="296"/>
    </location>
    <ligand>
        <name>Zn(2+)</name>
        <dbReference type="ChEBI" id="CHEBI:29105"/>
    </ligand>
</feature>
<evidence type="ECO:0000259" key="12">
    <source>
        <dbReference type="PROSITE" id="PS51721"/>
    </source>
</evidence>
<feature type="domain" description="EngC GTPase" evidence="11">
    <location>
        <begin position="109"/>
        <end position="258"/>
    </location>
</feature>
<evidence type="ECO:0000256" key="4">
    <source>
        <dbReference type="ARBA" id="ARBA00022730"/>
    </source>
</evidence>
<evidence type="ECO:0000259" key="11">
    <source>
        <dbReference type="PROSITE" id="PS50936"/>
    </source>
</evidence>
<dbReference type="RefSeq" id="WP_210759876.1">
    <property type="nucleotide sequence ID" value="NZ_CP060139.1"/>
</dbReference>
<evidence type="ECO:0000256" key="10">
    <source>
        <dbReference type="HAMAP-Rule" id="MF_01820"/>
    </source>
</evidence>
<dbReference type="InterPro" id="IPR027417">
    <property type="entry name" value="P-loop_NTPase"/>
</dbReference>
<name>A0A7H0VI01_9FLAO</name>
<dbReference type="Proteomes" id="UP000516305">
    <property type="component" value="Chromosome"/>
</dbReference>
<proteinExistence type="inferred from homology"/>
<feature type="binding site" evidence="10">
    <location>
        <position position="283"/>
    </location>
    <ligand>
        <name>Zn(2+)</name>
        <dbReference type="ChEBI" id="CHEBI:29105"/>
    </ligand>
</feature>
<dbReference type="CDD" id="cd01854">
    <property type="entry name" value="YjeQ_EngC"/>
    <property type="match status" value="1"/>
</dbReference>
<dbReference type="InterPro" id="IPR010914">
    <property type="entry name" value="RsgA_GTPase_dom"/>
</dbReference>
<dbReference type="GO" id="GO:0005525">
    <property type="term" value="F:GTP binding"/>
    <property type="evidence" value="ECO:0007669"/>
    <property type="project" value="UniProtKB-UniRule"/>
</dbReference>
<dbReference type="GO" id="GO:0019843">
    <property type="term" value="F:rRNA binding"/>
    <property type="evidence" value="ECO:0007669"/>
    <property type="project" value="UniProtKB-KW"/>
</dbReference>
<keyword evidence="14" id="KW-1185">Reference proteome</keyword>
<dbReference type="Pfam" id="PF03193">
    <property type="entry name" value="RsgA_GTPase"/>
    <property type="match status" value="1"/>
</dbReference>
<dbReference type="Gene3D" id="1.10.40.50">
    <property type="entry name" value="Probable gtpase engc, domain 3"/>
    <property type="match status" value="1"/>
</dbReference>
<protein>
    <recommendedName>
        <fullName evidence="10">Small ribosomal subunit biogenesis GTPase RsgA</fullName>
        <ecNumber evidence="10">3.6.1.-</ecNumber>
    </recommendedName>
</protein>
<evidence type="ECO:0000256" key="2">
    <source>
        <dbReference type="ARBA" id="ARBA00022517"/>
    </source>
</evidence>
<feature type="binding site" evidence="10">
    <location>
        <position position="290"/>
    </location>
    <ligand>
        <name>Zn(2+)</name>
        <dbReference type="ChEBI" id="CHEBI:29105"/>
    </ligand>
</feature>
<comment type="similarity">
    <text evidence="10">Belongs to the TRAFAC class YlqF/YawG GTPase family. RsgA subfamily.</text>
</comment>
<keyword evidence="7 10" id="KW-0862">Zinc</keyword>
<dbReference type="AlphaFoldDB" id="A0A7H0VI01"/>
<evidence type="ECO:0000256" key="7">
    <source>
        <dbReference type="ARBA" id="ARBA00022833"/>
    </source>
</evidence>
<dbReference type="EMBL" id="CP060139">
    <property type="protein sequence ID" value="QNR25349.1"/>
    <property type="molecule type" value="Genomic_DNA"/>
</dbReference>
<dbReference type="GO" id="GO:0042274">
    <property type="term" value="P:ribosomal small subunit biogenesis"/>
    <property type="evidence" value="ECO:0007669"/>
    <property type="project" value="UniProtKB-UniRule"/>
</dbReference>
<feature type="binding site" evidence="10">
    <location>
        <begin position="148"/>
        <end position="151"/>
    </location>
    <ligand>
        <name>GTP</name>
        <dbReference type="ChEBI" id="CHEBI:37565"/>
    </ligand>
</feature>
<keyword evidence="3 10" id="KW-0479">Metal-binding</keyword>
<evidence type="ECO:0000256" key="1">
    <source>
        <dbReference type="ARBA" id="ARBA00022490"/>
    </source>
</evidence>
<keyword evidence="2 10" id="KW-0690">Ribosome biogenesis</keyword>